<gene>
    <name evidence="1" type="ORF">MSPICULIGERA_LOCUS5012</name>
</gene>
<proteinExistence type="predicted"/>
<protein>
    <submittedName>
        <fullName evidence="1">Uncharacterized protein</fullName>
    </submittedName>
</protein>
<dbReference type="Proteomes" id="UP001177023">
    <property type="component" value="Unassembled WGS sequence"/>
</dbReference>
<keyword evidence="2" id="KW-1185">Reference proteome</keyword>
<sequence>MHMRFYLGVLDPFRHIRAKKMLLDVQFQAQIFKWTIIGEFLEHKIRHWLRGEQEIDRIHIITAPVTHAEHNLSTCKSN</sequence>
<organism evidence="1 2">
    <name type="scientific">Mesorhabditis spiculigera</name>
    <dbReference type="NCBI Taxonomy" id="96644"/>
    <lineage>
        <taxon>Eukaryota</taxon>
        <taxon>Metazoa</taxon>
        <taxon>Ecdysozoa</taxon>
        <taxon>Nematoda</taxon>
        <taxon>Chromadorea</taxon>
        <taxon>Rhabditida</taxon>
        <taxon>Rhabditina</taxon>
        <taxon>Rhabditomorpha</taxon>
        <taxon>Rhabditoidea</taxon>
        <taxon>Rhabditidae</taxon>
        <taxon>Mesorhabditinae</taxon>
        <taxon>Mesorhabditis</taxon>
    </lineage>
</organism>
<dbReference type="AlphaFoldDB" id="A0AA36FVE5"/>
<reference evidence="1" key="1">
    <citation type="submission" date="2023-06" db="EMBL/GenBank/DDBJ databases">
        <authorList>
            <person name="Delattre M."/>
        </authorList>
    </citation>
    <scope>NUCLEOTIDE SEQUENCE</scope>
    <source>
        <strain evidence="1">AF72</strain>
    </source>
</reference>
<evidence type="ECO:0000313" key="1">
    <source>
        <dbReference type="EMBL" id="CAJ0566407.1"/>
    </source>
</evidence>
<accession>A0AA36FVE5</accession>
<feature type="non-terminal residue" evidence="1">
    <location>
        <position position="78"/>
    </location>
</feature>
<name>A0AA36FVE5_9BILA</name>
<comment type="caution">
    <text evidence="1">The sequence shown here is derived from an EMBL/GenBank/DDBJ whole genome shotgun (WGS) entry which is preliminary data.</text>
</comment>
<evidence type="ECO:0000313" key="2">
    <source>
        <dbReference type="Proteomes" id="UP001177023"/>
    </source>
</evidence>
<dbReference type="EMBL" id="CATQJA010001231">
    <property type="protein sequence ID" value="CAJ0566407.1"/>
    <property type="molecule type" value="Genomic_DNA"/>
</dbReference>